<comment type="caution">
    <text evidence="6">The sequence shown here is derived from an EMBL/GenBank/DDBJ whole genome shotgun (WGS) entry which is preliminary data.</text>
</comment>
<name>A0A9D6V127_9BACT</name>
<keyword evidence="2 5" id="KW-0812">Transmembrane</keyword>
<gene>
    <name evidence="6" type="ORF">HY912_04380</name>
</gene>
<feature type="transmembrane region" description="Helical" evidence="5">
    <location>
        <begin position="71"/>
        <end position="91"/>
    </location>
</feature>
<dbReference type="PANTHER" id="PTHR43701:SF2">
    <property type="entry name" value="MEMBRANE TRANSPORTER PROTEIN YJNA-RELATED"/>
    <property type="match status" value="1"/>
</dbReference>
<keyword evidence="5" id="KW-1003">Cell membrane</keyword>
<dbReference type="Proteomes" id="UP000807825">
    <property type="component" value="Unassembled WGS sequence"/>
</dbReference>
<feature type="transmembrane region" description="Helical" evidence="5">
    <location>
        <begin position="100"/>
        <end position="118"/>
    </location>
</feature>
<comment type="subcellular location">
    <subcellularLocation>
        <location evidence="5">Cell membrane</location>
        <topology evidence="5">Multi-pass membrane protein</topology>
    </subcellularLocation>
    <subcellularLocation>
        <location evidence="1">Membrane</location>
        <topology evidence="1">Multi-pass membrane protein</topology>
    </subcellularLocation>
</comment>
<evidence type="ECO:0000313" key="6">
    <source>
        <dbReference type="EMBL" id="MBI5248710.1"/>
    </source>
</evidence>
<accession>A0A9D6V127</accession>
<feature type="transmembrane region" description="Helical" evidence="5">
    <location>
        <begin position="12"/>
        <end position="37"/>
    </location>
</feature>
<feature type="transmembrane region" description="Helical" evidence="5">
    <location>
        <begin position="203"/>
        <end position="223"/>
    </location>
</feature>
<evidence type="ECO:0000256" key="5">
    <source>
        <dbReference type="RuleBase" id="RU363041"/>
    </source>
</evidence>
<evidence type="ECO:0000256" key="1">
    <source>
        <dbReference type="ARBA" id="ARBA00004141"/>
    </source>
</evidence>
<dbReference type="GO" id="GO:0005886">
    <property type="term" value="C:plasma membrane"/>
    <property type="evidence" value="ECO:0007669"/>
    <property type="project" value="UniProtKB-SubCell"/>
</dbReference>
<feature type="transmembrane region" description="Helical" evidence="5">
    <location>
        <begin position="44"/>
        <end position="65"/>
    </location>
</feature>
<feature type="transmembrane region" description="Helical" evidence="5">
    <location>
        <begin position="175"/>
        <end position="197"/>
    </location>
</feature>
<dbReference type="PANTHER" id="PTHR43701">
    <property type="entry name" value="MEMBRANE TRANSPORTER PROTEIN MJ0441-RELATED"/>
    <property type="match status" value="1"/>
</dbReference>
<evidence type="ECO:0000313" key="7">
    <source>
        <dbReference type="Proteomes" id="UP000807825"/>
    </source>
</evidence>
<evidence type="ECO:0000256" key="3">
    <source>
        <dbReference type="ARBA" id="ARBA00022989"/>
    </source>
</evidence>
<protein>
    <recommendedName>
        <fullName evidence="5">Probable membrane transporter protein</fullName>
    </recommendedName>
</protein>
<dbReference type="AlphaFoldDB" id="A0A9D6V127"/>
<organism evidence="6 7">
    <name type="scientific">Desulfomonile tiedjei</name>
    <dbReference type="NCBI Taxonomy" id="2358"/>
    <lineage>
        <taxon>Bacteria</taxon>
        <taxon>Pseudomonadati</taxon>
        <taxon>Thermodesulfobacteriota</taxon>
        <taxon>Desulfomonilia</taxon>
        <taxon>Desulfomonilales</taxon>
        <taxon>Desulfomonilaceae</taxon>
        <taxon>Desulfomonile</taxon>
    </lineage>
</organism>
<feature type="transmembrane region" description="Helical" evidence="5">
    <location>
        <begin position="235"/>
        <end position="253"/>
    </location>
</feature>
<reference evidence="6" key="1">
    <citation type="submission" date="2020-07" db="EMBL/GenBank/DDBJ databases">
        <title>Huge and variable diversity of episymbiotic CPR bacteria and DPANN archaea in groundwater ecosystems.</title>
        <authorList>
            <person name="He C.Y."/>
            <person name="Keren R."/>
            <person name="Whittaker M."/>
            <person name="Farag I.F."/>
            <person name="Doudna J."/>
            <person name="Cate J.H.D."/>
            <person name="Banfield J.F."/>
        </authorList>
    </citation>
    <scope>NUCLEOTIDE SEQUENCE</scope>
    <source>
        <strain evidence="6">NC_groundwater_1664_Pr3_B-0.1um_52_9</strain>
    </source>
</reference>
<evidence type="ECO:0000256" key="2">
    <source>
        <dbReference type="ARBA" id="ARBA00022692"/>
    </source>
</evidence>
<keyword evidence="3 5" id="KW-1133">Transmembrane helix</keyword>
<comment type="similarity">
    <text evidence="5">Belongs to the 4-toluene sulfonate uptake permease (TSUP) (TC 2.A.102) family.</text>
</comment>
<proteinExistence type="inferred from homology"/>
<dbReference type="InterPro" id="IPR051598">
    <property type="entry name" value="TSUP/Inactive_protease-like"/>
</dbReference>
<dbReference type="InterPro" id="IPR002781">
    <property type="entry name" value="TM_pro_TauE-like"/>
</dbReference>
<dbReference type="EMBL" id="JACRDE010000129">
    <property type="protein sequence ID" value="MBI5248710.1"/>
    <property type="molecule type" value="Genomic_DNA"/>
</dbReference>
<dbReference type="Pfam" id="PF01925">
    <property type="entry name" value="TauE"/>
    <property type="match status" value="1"/>
</dbReference>
<sequence>MSAEWTALPAGFVIATLATLVGFGGGILWMPFLILVARLDPTQAVVTSLVIQVGGMGSGSVAVIKAKKADLRLSLALSACAFLGVPIGVWLSRVVSADSIVFLLGVLSLTMALVFVYTQDDFEDSVVSQVSLRQTAPYLGLSTLFAILTGLLSMGVGDFLVPILRNRLRMTMESAMSACLIVMAMNAALAAILHLMIGEKFATNLVLWAIPGVLLGGQVGPRLAGRIPDQTLKEIFIYGLSLAGIHMMFNIPGGH</sequence>
<feature type="transmembrane region" description="Helical" evidence="5">
    <location>
        <begin position="138"/>
        <end position="163"/>
    </location>
</feature>
<keyword evidence="4 5" id="KW-0472">Membrane</keyword>
<evidence type="ECO:0000256" key="4">
    <source>
        <dbReference type="ARBA" id="ARBA00023136"/>
    </source>
</evidence>